<gene>
    <name evidence="2" type="primary">catD</name>
    <name evidence="2" type="ORF">NCTC13489_01371</name>
</gene>
<evidence type="ECO:0000259" key="1">
    <source>
        <dbReference type="Pfam" id="PF00561"/>
    </source>
</evidence>
<proteinExistence type="predicted"/>
<keyword evidence="2" id="KW-0378">Hydrolase</keyword>
<accession>A0A448NQV3</accession>
<dbReference type="InterPro" id="IPR000639">
    <property type="entry name" value="Epox_hydrolase-like"/>
</dbReference>
<feature type="domain" description="AB hydrolase-1" evidence="1">
    <location>
        <begin position="115"/>
        <end position="342"/>
    </location>
</feature>
<dbReference type="Pfam" id="PF00561">
    <property type="entry name" value="Abhydrolase_1"/>
    <property type="match status" value="1"/>
</dbReference>
<dbReference type="InterPro" id="IPR050266">
    <property type="entry name" value="AB_hydrolase_sf"/>
</dbReference>
<sequence length="361" mass="40773">MKTELELNELILNLRKNIREKKPELLKFLDEMPVTIPYEENPPKHLKTLASFYESLVALVEEHKNDPAKSASENSLNIPLTEIVIMEQENLYQNLMTEVNNTTISYKDVGKGDVPIVFLHGFPFDKSMWKGQIDRLKDSNRVIAIDLRGFGKSTDEKSPLSMDLFGDDLIAFLDKLNIEKAIICGLSMGGYIALNVIQRFPERFTALVLCDTQCIADSAEVREKRNETIEQINQEGADAFKEKFVTSVFHPDSLVYKTELVDSLRNIVFANSNEIISAGLMALAERSETCSTLEKIRVPTLIICGRQDEVTPLAQSELMHERIRGSILKVIDNAGHVSNLEQPDEFNKHLAEFVNSLNTSL</sequence>
<dbReference type="InterPro" id="IPR029058">
    <property type="entry name" value="AB_hydrolase_fold"/>
</dbReference>
<dbReference type="EMBL" id="LR134441">
    <property type="protein sequence ID" value="VEH99172.1"/>
    <property type="molecule type" value="Genomic_DNA"/>
</dbReference>
<dbReference type="Proteomes" id="UP000270036">
    <property type="component" value="Chromosome"/>
</dbReference>
<dbReference type="PRINTS" id="PR00412">
    <property type="entry name" value="EPOXHYDRLASE"/>
</dbReference>
<dbReference type="SUPFAM" id="SSF53474">
    <property type="entry name" value="alpha/beta-Hydrolases"/>
    <property type="match status" value="1"/>
</dbReference>
<dbReference type="STRING" id="266748.HY04_10960"/>
<dbReference type="AlphaFoldDB" id="A0A448NQV3"/>
<evidence type="ECO:0000313" key="3">
    <source>
        <dbReference type="Proteomes" id="UP000270036"/>
    </source>
</evidence>
<reference evidence="2 3" key="1">
    <citation type="submission" date="2018-12" db="EMBL/GenBank/DDBJ databases">
        <authorList>
            <consortium name="Pathogen Informatics"/>
        </authorList>
    </citation>
    <scope>NUCLEOTIDE SEQUENCE [LARGE SCALE GENOMIC DNA]</scope>
    <source>
        <strain evidence="2 3">NCTC13489</strain>
    </source>
</reference>
<dbReference type="PRINTS" id="PR00111">
    <property type="entry name" value="ABHYDROLASE"/>
</dbReference>
<dbReference type="InterPro" id="IPR000073">
    <property type="entry name" value="AB_hydrolase_1"/>
</dbReference>
<dbReference type="KEGG" id="cant:NCTC13489_01371"/>
<dbReference type="Gene3D" id="3.40.50.1820">
    <property type="entry name" value="alpha/beta hydrolase"/>
    <property type="match status" value="1"/>
</dbReference>
<protein>
    <submittedName>
        <fullName evidence="2">3-oxoadipate enol-lactonase 2</fullName>
        <ecNumber evidence="2">3.1.1.24</ecNumber>
    </submittedName>
</protein>
<evidence type="ECO:0000313" key="2">
    <source>
        <dbReference type="EMBL" id="VEH99172.1"/>
    </source>
</evidence>
<name>A0A448NQV3_9FLAO</name>
<dbReference type="GO" id="GO:0047570">
    <property type="term" value="F:3-oxoadipate enol-lactonase activity"/>
    <property type="evidence" value="ECO:0007669"/>
    <property type="project" value="UniProtKB-EC"/>
</dbReference>
<dbReference type="RefSeq" id="WP_198412581.1">
    <property type="nucleotide sequence ID" value="NZ_FOIX01000004.1"/>
</dbReference>
<organism evidence="2 3">
    <name type="scientific">Kaistella antarctica</name>
    <dbReference type="NCBI Taxonomy" id="266748"/>
    <lineage>
        <taxon>Bacteria</taxon>
        <taxon>Pseudomonadati</taxon>
        <taxon>Bacteroidota</taxon>
        <taxon>Flavobacteriia</taxon>
        <taxon>Flavobacteriales</taxon>
        <taxon>Weeksellaceae</taxon>
        <taxon>Chryseobacterium group</taxon>
        <taxon>Kaistella</taxon>
    </lineage>
</organism>
<dbReference type="PANTHER" id="PTHR43798">
    <property type="entry name" value="MONOACYLGLYCEROL LIPASE"/>
    <property type="match status" value="1"/>
</dbReference>
<dbReference type="EC" id="3.1.1.24" evidence="2"/>